<proteinExistence type="predicted"/>
<evidence type="ECO:0000313" key="4">
    <source>
        <dbReference type="Proteomes" id="UP000800097"/>
    </source>
</evidence>
<gene>
    <name evidence="3" type="ORF">EI97DRAFT_367724</name>
</gene>
<reference evidence="3" key="1">
    <citation type="journal article" date="2020" name="Stud. Mycol.">
        <title>101 Dothideomycetes genomes: a test case for predicting lifestyles and emergence of pathogens.</title>
        <authorList>
            <person name="Haridas S."/>
            <person name="Albert R."/>
            <person name="Binder M."/>
            <person name="Bloem J."/>
            <person name="Labutti K."/>
            <person name="Salamov A."/>
            <person name="Andreopoulos B."/>
            <person name="Baker S."/>
            <person name="Barry K."/>
            <person name="Bills G."/>
            <person name="Bluhm B."/>
            <person name="Cannon C."/>
            <person name="Castanera R."/>
            <person name="Culley D."/>
            <person name="Daum C."/>
            <person name="Ezra D."/>
            <person name="Gonzalez J."/>
            <person name="Henrissat B."/>
            <person name="Kuo A."/>
            <person name="Liang C."/>
            <person name="Lipzen A."/>
            <person name="Lutzoni F."/>
            <person name="Magnuson J."/>
            <person name="Mondo S."/>
            <person name="Nolan M."/>
            <person name="Ohm R."/>
            <person name="Pangilinan J."/>
            <person name="Park H.-J."/>
            <person name="Ramirez L."/>
            <person name="Alfaro M."/>
            <person name="Sun H."/>
            <person name="Tritt A."/>
            <person name="Yoshinaga Y."/>
            <person name="Zwiers L.-H."/>
            <person name="Turgeon B."/>
            <person name="Goodwin S."/>
            <person name="Spatafora J."/>
            <person name="Crous P."/>
            <person name="Grigoriev I."/>
        </authorList>
    </citation>
    <scope>NUCLEOTIDE SEQUENCE</scope>
    <source>
        <strain evidence="3">CBS 379.55</strain>
    </source>
</reference>
<keyword evidence="2" id="KW-0812">Transmembrane</keyword>
<organism evidence="3 4">
    <name type="scientific">Westerdykella ornata</name>
    <dbReference type="NCBI Taxonomy" id="318751"/>
    <lineage>
        <taxon>Eukaryota</taxon>
        <taxon>Fungi</taxon>
        <taxon>Dikarya</taxon>
        <taxon>Ascomycota</taxon>
        <taxon>Pezizomycotina</taxon>
        <taxon>Dothideomycetes</taxon>
        <taxon>Pleosporomycetidae</taxon>
        <taxon>Pleosporales</taxon>
        <taxon>Sporormiaceae</taxon>
        <taxon>Westerdykella</taxon>
    </lineage>
</organism>
<evidence type="ECO:0000313" key="3">
    <source>
        <dbReference type="EMBL" id="KAF2281205.1"/>
    </source>
</evidence>
<dbReference type="OrthoDB" id="3001700at2759"/>
<evidence type="ECO:0000256" key="2">
    <source>
        <dbReference type="SAM" id="Phobius"/>
    </source>
</evidence>
<accession>A0A6A6JYD7</accession>
<dbReference type="AlphaFoldDB" id="A0A6A6JYD7"/>
<name>A0A6A6JYD7_WESOR</name>
<keyword evidence="2" id="KW-0472">Membrane</keyword>
<dbReference type="EMBL" id="ML986484">
    <property type="protein sequence ID" value="KAF2281205.1"/>
    <property type="molecule type" value="Genomic_DNA"/>
</dbReference>
<feature type="transmembrane region" description="Helical" evidence="2">
    <location>
        <begin position="6"/>
        <end position="26"/>
    </location>
</feature>
<dbReference type="GeneID" id="54548279"/>
<sequence>MASTQLLTILTGVLAVIALGIYLFGIPSEWKRELERQALKAMGENKMSYVAKDQVNRIPDSDQKNIQDVKGGVGNVVGGVTNNPLGEATGEAADSLTSPLTGR</sequence>
<keyword evidence="2" id="KW-1133">Transmembrane helix</keyword>
<feature type="region of interest" description="Disordered" evidence="1">
    <location>
        <begin position="80"/>
        <end position="103"/>
    </location>
</feature>
<keyword evidence="4" id="KW-1185">Reference proteome</keyword>
<protein>
    <submittedName>
        <fullName evidence="3">Uncharacterized protein</fullName>
    </submittedName>
</protein>
<dbReference type="RefSeq" id="XP_033658742.1">
    <property type="nucleotide sequence ID" value="XM_033795104.1"/>
</dbReference>
<evidence type="ECO:0000256" key="1">
    <source>
        <dbReference type="SAM" id="MobiDB-lite"/>
    </source>
</evidence>
<dbReference type="Proteomes" id="UP000800097">
    <property type="component" value="Unassembled WGS sequence"/>
</dbReference>